<dbReference type="PANTHER" id="PTHR28208">
    <property type="entry name" value="PHOSPHATIDATE PHOSPHATASE APP1"/>
    <property type="match status" value="1"/>
</dbReference>
<organism evidence="2 3">
    <name type="scientific">Marinobacter lacisalsi</name>
    <dbReference type="NCBI Taxonomy" id="475979"/>
    <lineage>
        <taxon>Bacteria</taxon>
        <taxon>Pseudomonadati</taxon>
        <taxon>Pseudomonadota</taxon>
        <taxon>Gammaproteobacteria</taxon>
        <taxon>Pseudomonadales</taxon>
        <taxon>Marinobacteraceae</taxon>
        <taxon>Marinobacter</taxon>
    </lineage>
</organism>
<reference evidence="3" key="1">
    <citation type="journal article" date="2019" name="Int. J. Syst. Evol. Microbiol.">
        <title>The Global Catalogue of Microorganisms (GCM) 10K type strain sequencing project: providing services to taxonomists for standard genome sequencing and annotation.</title>
        <authorList>
            <consortium name="The Broad Institute Genomics Platform"/>
            <consortium name="The Broad Institute Genome Sequencing Center for Infectious Disease"/>
            <person name="Wu L."/>
            <person name="Ma J."/>
        </authorList>
    </citation>
    <scope>NUCLEOTIDE SEQUENCE [LARGE SCALE GENOMIC DNA]</scope>
    <source>
        <strain evidence="3">CECT 7297</strain>
    </source>
</reference>
<gene>
    <name evidence="2" type="ORF">ACFOZ5_19335</name>
</gene>
<dbReference type="Pfam" id="PF09949">
    <property type="entry name" value="APP1_cat"/>
    <property type="match status" value="1"/>
</dbReference>
<dbReference type="InterPro" id="IPR019236">
    <property type="entry name" value="APP1_cat"/>
</dbReference>
<comment type="caution">
    <text evidence="2">The sequence shown here is derived from an EMBL/GenBank/DDBJ whole genome shotgun (WGS) entry which is preliminary data.</text>
</comment>
<evidence type="ECO:0000259" key="1">
    <source>
        <dbReference type="Pfam" id="PF09949"/>
    </source>
</evidence>
<feature type="domain" description="Phosphatidate phosphatase APP1 catalytic" evidence="1">
    <location>
        <begin position="154"/>
        <end position="310"/>
    </location>
</feature>
<keyword evidence="3" id="KW-1185">Reference proteome</keyword>
<dbReference type="PANTHER" id="PTHR28208:SF3">
    <property type="entry name" value="PHOSPHATIDATE PHOSPHATASE APP1"/>
    <property type="match status" value="1"/>
</dbReference>
<name>A0ABV8QLH6_9GAMM</name>
<dbReference type="EMBL" id="JBHSDI010000064">
    <property type="protein sequence ID" value="MFC4261180.1"/>
    <property type="molecule type" value="Genomic_DNA"/>
</dbReference>
<protein>
    <submittedName>
        <fullName evidence="2">App1 family protein</fullName>
    </submittedName>
</protein>
<sequence length="372" mass="42011">MPDRKRFRRYLVSLRRGLHILAAPVKGDSGRGGLFIQAYRGYGSRDRVFLMGRVFRQPGFGASLQEDWLRRDLLDLMRRLLRKPIVGARVRVRYKGTTAVVETDRHGFFRVDMSLGEMPSDVAWHSVELSLDQPTDERATTTGEFFTPPHTASYGVISDIDDTVVYTGVANTLKMMWRLFAQGADSRVIFEGVPELYQGFHEGPEGSQSNPLIYVSRGPWSIYQVLVEMFRMHRIPNGPILILREWGMKRGSLLPRRARDHKLDAIRHVLDLYHPMKFVLVGDSGQHDPEVYSRILRGYPGRILAIYIRDVSADPERSEAIARLAEEAGEGGCELVLSDDNRVLAEHAAEHGLISQDALAEVRRSKAEASAG</sequence>
<evidence type="ECO:0000313" key="3">
    <source>
        <dbReference type="Proteomes" id="UP001595798"/>
    </source>
</evidence>
<dbReference type="Proteomes" id="UP001595798">
    <property type="component" value="Unassembled WGS sequence"/>
</dbReference>
<evidence type="ECO:0000313" key="2">
    <source>
        <dbReference type="EMBL" id="MFC4261180.1"/>
    </source>
</evidence>
<proteinExistence type="predicted"/>
<accession>A0ABV8QLH6</accession>
<dbReference type="InterPro" id="IPR052935">
    <property type="entry name" value="Mg2+_PAP"/>
</dbReference>
<dbReference type="RefSeq" id="WP_379890472.1">
    <property type="nucleotide sequence ID" value="NZ_JBHSDI010000064.1"/>
</dbReference>